<dbReference type="InterPro" id="IPR020023">
    <property type="entry name" value="PseG"/>
</dbReference>
<proteinExistence type="predicted"/>
<organism evidence="2 3">
    <name type="scientific">Alloalcanivorax profundimaris</name>
    <dbReference type="NCBI Taxonomy" id="2735259"/>
    <lineage>
        <taxon>Bacteria</taxon>
        <taxon>Pseudomonadati</taxon>
        <taxon>Pseudomonadota</taxon>
        <taxon>Gammaproteobacteria</taxon>
        <taxon>Oceanospirillales</taxon>
        <taxon>Alcanivoracaceae</taxon>
        <taxon>Alloalcanivorax</taxon>
    </lineage>
</organism>
<gene>
    <name evidence="2" type="ORF">Y5W_03379</name>
</gene>
<dbReference type="InterPro" id="IPR007235">
    <property type="entry name" value="Glyco_trans_28_C"/>
</dbReference>
<comment type="caution">
    <text evidence="2">The sequence shown here is derived from an EMBL/GenBank/DDBJ whole genome shotgun (WGS) entry which is preliminary data.</text>
</comment>
<dbReference type="NCBIfam" id="TIGR03590">
    <property type="entry name" value="PseG"/>
    <property type="match status" value="1"/>
</dbReference>
<reference evidence="2 3" key="1">
    <citation type="submission" date="2012-09" db="EMBL/GenBank/DDBJ databases">
        <title>Genome Sequence of alkane-degrading Bacterium Alcanivorax sp. 521-1.</title>
        <authorList>
            <person name="Lai Q."/>
            <person name="Shao Z."/>
        </authorList>
    </citation>
    <scope>NUCLEOTIDE SEQUENCE [LARGE SCALE GENOMIC DNA]</scope>
    <source>
        <strain evidence="2 3">521-1</strain>
    </source>
</reference>
<keyword evidence="3" id="KW-1185">Reference proteome</keyword>
<protein>
    <submittedName>
        <fullName evidence="2">Polysaccharide biosynthesis protein</fullName>
    </submittedName>
</protein>
<sequence length="295" mass="31209">MSILPAPGGSSWLGVSEQQDAADSLPVITDIAPDWLVVDHYALSADWEVRARDKTDNLLVIDDLADRPHYCDVLVDQNLGRDQSVYQALLPSSCRVLTGPAYAMLRPEFALNRSASLARRADPRCRHLLISMGGSDPNGATGRVLKGLKECRLPDLERITVIMGSMAPGLEQIRQQGHSLPWPVDVAVNVADMASRMATADLAIGAAGSSAWERCALGLPTVMVILADNQRVGARALEESGAAVALGGVDDIAVDLPACVESLQAPERLQAMSRKAAAITDGGGVGRVLDALSLS</sequence>
<evidence type="ECO:0000313" key="3">
    <source>
        <dbReference type="Proteomes" id="UP000662703"/>
    </source>
</evidence>
<dbReference type="Gene3D" id="3.40.50.11190">
    <property type="match status" value="1"/>
</dbReference>
<dbReference type="SUPFAM" id="SSF53756">
    <property type="entry name" value="UDP-Glycosyltransferase/glycogen phosphorylase"/>
    <property type="match status" value="1"/>
</dbReference>
<evidence type="ECO:0000259" key="1">
    <source>
        <dbReference type="Pfam" id="PF04101"/>
    </source>
</evidence>
<name>A0ABS0AVB7_9GAMM</name>
<dbReference type="Pfam" id="PF04101">
    <property type="entry name" value="Glyco_tran_28_C"/>
    <property type="match status" value="1"/>
</dbReference>
<evidence type="ECO:0000313" key="2">
    <source>
        <dbReference type="EMBL" id="MBF5058085.1"/>
    </source>
</evidence>
<feature type="domain" description="Glycosyl transferase family 28 C-terminal" evidence="1">
    <location>
        <begin position="159"/>
        <end position="276"/>
    </location>
</feature>
<accession>A0ABS0AVB7</accession>
<dbReference type="Proteomes" id="UP000662703">
    <property type="component" value="Unassembled WGS sequence"/>
</dbReference>
<dbReference type="EMBL" id="ARXX01000074">
    <property type="protein sequence ID" value="MBF5058085.1"/>
    <property type="molecule type" value="Genomic_DNA"/>
</dbReference>
<dbReference type="Gene3D" id="3.40.50.2000">
    <property type="entry name" value="Glycogen Phosphorylase B"/>
    <property type="match status" value="1"/>
</dbReference>